<evidence type="ECO:0000256" key="7">
    <source>
        <dbReference type="ARBA" id="ARBA00023211"/>
    </source>
</evidence>
<dbReference type="Pfam" id="PF00557">
    <property type="entry name" value="Peptidase_M24"/>
    <property type="match status" value="1"/>
</dbReference>
<dbReference type="Gene3D" id="3.90.230.10">
    <property type="entry name" value="Creatinase/methionine aminopeptidase superfamily"/>
    <property type="match status" value="1"/>
</dbReference>
<dbReference type="PANTHER" id="PTHR43226:SF4">
    <property type="entry name" value="XAA-PRO AMINOPEPTIDASE 3"/>
    <property type="match status" value="1"/>
</dbReference>
<keyword evidence="9" id="KW-0645">Protease</keyword>
<comment type="catalytic activity">
    <reaction evidence="1">
        <text>Release of any N-terminal amino acid, including proline, that is linked to proline, even from a dipeptide or tripeptide.</text>
        <dbReference type="EC" id="3.4.11.9"/>
    </reaction>
</comment>
<dbReference type="GO" id="GO:0005829">
    <property type="term" value="C:cytosol"/>
    <property type="evidence" value="ECO:0007669"/>
    <property type="project" value="TreeGrafter"/>
</dbReference>
<comment type="caution">
    <text evidence="9">The sequence shown here is derived from an EMBL/GenBank/DDBJ whole genome shotgun (WGS) entry which is preliminary data.</text>
</comment>
<proteinExistence type="inferred from homology"/>
<organism evidence="9 10">
    <name type="scientific">Arenibacter aquaticus</name>
    <dbReference type="NCBI Taxonomy" id="2489054"/>
    <lineage>
        <taxon>Bacteria</taxon>
        <taxon>Pseudomonadati</taxon>
        <taxon>Bacteroidota</taxon>
        <taxon>Flavobacteriia</taxon>
        <taxon>Flavobacteriales</taxon>
        <taxon>Flavobacteriaceae</taxon>
        <taxon>Arenibacter</taxon>
    </lineage>
</organism>
<dbReference type="InterPro" id="IPR029149">
    <property type="entry name" value="Creatin/AminoP/Spt16_N"/>
</dbReference>
<evidence type="ECO:0000256" key="4">
    <source>
        <dbReference type="ARBA" id="ARBA00012574"/>
    </source>
</evidence>
<keyword evidence="5" id="KW-0479">Metal-binding</keyword>
<dbReference type="RefSeq" id="WP_126161884.1">
    <property type="nucleotide sequence ID" value="NZ_RQPJ01000003.1"/>
</dbReference>
<dbReference type="GO" id="GO:0030145">
    <property type="term" value="F:manganese ion binding"/>
    <property type="evidence" value="ECO:0007669"/>
    <property type="project" value="InterPro"/>
</dbReference>
<dbReference type="CDD" id="cd01087">
    <property type="entry name" value="Prolidase"/>
    <property type="match status" value="1"/>
</dbReference>
<dbReference type="EC" id="3.4.11.9" evidence="4"/>
<keyword evidence="10" id="KW-1185">Reference proteome</keyword>
<dbReference type="InterPro" id="IPR036005">
    <property type="entry name" value="Creatinase/aminopeptidase-like"/>
</dbReference>
<keyword evidence="7" id="KW-0464">Manganese</keyword>
<evidence type="ECO:0000259" key="8">
    <source>
        <dbReference type="SMART" id="SM01011"/>
    </source>
</evidence>
<dbReference type="SUPFAM" id="SSF55920">
    <property type="entry name" value="Creatinase/aminopeptidase"/>
    <property type="match status" value="1"/>
</dbReference>
<keyword evidence="9" id="KW-0031">Aminopeptidase</keyword>
<protein>
    <recommendedName>
        <fullName evidence="4">Xaa-Pro aminopeptidase</fullName>
        <ecNumber evidence="4">3.4.11.9</ecNumber>
    </recommendedName>
</protein>
<evidence type="ECO:0000256" key="1">
    <source>
        <dbReference type="ARBA" id="ARBA00001424"/>
    </source>
</evidence>
<feature type="domain" description="Aminopeptidase P N-terminal" evidence="8">
    <location>
        <begin position="2"/>
        <end position="134"/>
    </location>
</feature>
<evidence type="ECO:0000313" key="9">
    <source>
        <dbReference type="EMBL" id="RTE53896.1"/>
    </source>
</evidence>
<dbReference type="EMBL" id="RQPJ01000003">
    <property type="protein sequence ID" value="RTE53896.1"/>
    <property type="molecule type" value="Genomic_DNA"/>
</dbReference>
<dbReference type="GO" id="GO:0006508">
    <property type="term" value="P:proteolysis"/>
    <property type="evidence" value="ECO:0007669"/>
    <property type="project" value="TreeGrafter"/>
</dbReference>
<dbReference type="OrthoDB" id="9806388at2"/>
<evidence type="ECO:0000256" key="5">
    <source>
        <dbReference type="ARBA" id="ARBA00022723"/>
    </source>
</evidence>
<sequence length="466" mass="52538">MFLTEEYKTRRKKLKELMGSGVLLFLGNGECGINFKHNTYPYRQDSTFIYFFGLQLAGLNAIIDLDNDTEIIFGDNLSIDDVVFTGPIRSLEEQANEVGVSSVSPSKMLEEYLSAANDKGQQIHFLPPYRPEHILKLSELLNLPSDEVSKNVSAEFIKAVVKLRSIKSDAEIEEIEKAVHTTAEMHYKAMEMAEAGLTEADLFGAVQNIAMANGNNTSFPSIITINGQILHNHYRGNLLKEGDMVLCDCGAENFSGYAGDMTRTFPVNKTFSAKQKEIYDIVYKSYKTAAEMLRPKQLFRDVHLAACKEIVVGLTELGLMKGDPDKAVEAGAHTMFFQCGLGHMMGLDVHDMENLGEQYVGYTDELKQSKEFGFKSLRMGRALEEGMVLTVEPGIYFIPELMELRKSENKFMDFVNYERLEEYKNFGGIRIEDDFLITNDGSRILGPKLPTTSEEIEEFRNSKKRL</sequence>
<evidence type="ECO:0000313" key="10">
    <source>
        <dbReference type="Proteomes" id="UP000267585"/>
    </source>
</evidence>
<accession>A0A3S0IN71</accession>
<reference evidence="9 10" key="1">
    <citation type="submission" date="2018-11" db="EMBL/GenBank/DDBJ databases">
        <title>Arenibacter aquaticus sp.nov., a marine bacterium isolated from surface seawater in the South China Sea.</title>
        <authorList>
            <person name="Guo J."/>
            <person name="Sun J."/>
        </authorList>
    </citation>
    <scope>NUCLEOTIDE SEQUENCE [LARGE SCALE GENOMIC DNA]</scope>
    <source>
        <strain evidence="9 10">GUO666</strain>
    </source>
</reference>
<comment type="cofactor">
    <cofactor evidence="2">
        <name>Mn(2+)</name>
        <dbReference type="ChEBI" id="CHEBI:29035"/>
    </cofactor>
</comment>
<evidence type="ECO:0000256" key="6">
    <source>
        <dbReference type="ARBA" id="ARBA00022801"/>
    </source>
</evidence>
<dbReference type="AlphaFoldDB" id="A0A3S0IN71"/>
<dbReference type="InterPro" id="IPR052433">
    <property type="entry name" value="X-Pro_dipept-like"/>
</dbReference>
<name>A0A3S0IN71_9FLAO</name>
<evidence type="ECO:0000256" key="3">
    <source>
        <dbReference type="ARBA" id="ARBA00008766"/>
    </source>
</evidence>
<comment type="similarity">
    <text evidence="3">Belongs to the peptidase M24B family.</text>
</comment>
<dbReference type="Gene3D" id="3.40.350.10">
    <property type="entry name" value="Creatinase/prolidase N-terminal domain"/>
    <property type="match status" value="1"/>
</dbReference>
<dbReference type="SMART" id="SM01011">
    <property type="entry name" value="AMP_N"/>
    <property type="match status" value="1"/>
</dbReference>
<dbReference type="Pfam" id="PF05195">
    <property type="entry name" value="AMP_N"/>
    <property type="match status" value="1"/>
</dbReference>
<dbReference type="GO" id="GO:0070006">
    <property type="term" value="F:metalloaminopeptidase activity"/>
    <property type="evidence" value="ECO:0007669"/>
    <property type="project" value="InterPro"/>
</dbReference>
<dbReference type="Proteomes" id="UP000267585">
    <property type="component" value="Unassembled WGS sequence"/>
</dbReference>
<gene>
    <name evidence="9" type="ORF">EHW67_08140</name>
</gene>
<dbReference type="InterPro" id="IPR007865">
    <property type="entry name" value="Aminopep_P_N"/>
</dbReference>
<dbReference type="PANTHER" id="PTHR43226">
    <property type="entry name" value="XAA-PRO AMINOPEPTIDASE 3"/>
    <property type="match status" value="1"/>
</dbReference>
<evidence type="ECO:0000256" key="2">
    <source>
        <dbReference type="ARBA" id="ARBA00001936"/>
    </source>
</evidence>
<dbReference type="SUPFAM" id="SSF53092">
    <property type="entry name" value="Creatinase/prolidase N-terminal domain"/>
    <property type="match status" value="1"/>
</dbReference>
<dbReference type="InterPro" id="IPR000994">
    <property type="entry name" value="Pept_M24"/>
</dbReference>
<keyword evidence="6" id="KW-0378">Hydrolase</keyword>